<gene>
    <name evidence="2" type="ORF">SAMN05660742_111108</name>
</gene>
<evidence type="ECO:0000313" key="2">
    <source>
        <dbReference type="EMBL" id="SEJ60053.1"/>
    </source>
</evidence>
<dbReference type="AlphaFoldDB" id="A0A1H7A328"/>
<reference evidence="3" key="1">
    <citation type="submission" date="2016-10" db="EMBL/GenBank/DDBJ databases">
        <authorList>
            <person name="Varghese N."/>
            <person name="Submissions S."/>
        </authorList>
    </citation>
    <scope>NUCLEOTIDE SEQUENCE [LARGE SCALE GENOMIC DNA]</scope>
    <source>
        <strain evidence="3">DSM 2179</strain>
    </source>
</reference>
<dbReference type="Proteomes" id="UP000199662">
    <property type="component" value="Unassembled WGS sequence"/>
</dbReference>
<feature type="region of interest" description="Disordered" evidence="1">
    <location>
        <begin position="79"/>
        <end position="98"/>
    </location>
</feature>
<protein>
    <submittedName>
        <fullName evidence="2">Uncharacterized protein</fullName>
    </submittedName>
</protein>
<keyword evidence="3" id="KW-1185">Reference proteome</keyword>
<dbReference type="EMBL" id="FNZK01000011">
    <property type="protein sequence ID" value="SEJ60053.1"/>
    <property type="molecule type" value="Genomic_DNA"/>
</dbReference>
<dbReference type="STRING" id="84035.SAMN05660742_111108"/>
<organism evidence="2 3">
    <name type="scientific">Propionispira arboris</name>
    <dbReference type="NCBI Taxonomy" id="84035"/>
    <lineage>
        <taxon>Bacteria</taxon>
        <taxon>Bacillati</taxon>
        <taxon>Bacillota</taxon>
        <taxon>Negativicutes</taxon>
        <taxon>Selenomonadales</taxon>
        <taxon>Selenomonadaceae</taxon>
        <taxon>Propionispira</taxon>
    </lineage>
</organism>
<name>A0A1H7A328_9FIRM</name>
<proteinExistence type="predicted"/>
<sequence>MYWPGPDCKYYDGKCGHMGEERHECKHQERETLVKIKKGLFYRFINWIFGTKKRTYCIMTPYDDKDYCKLYEGRIRIPPGPPQQNKIAKNIKKMDLKK</sequence>
<accession>A0A1H7A328</accession>
<evidence type="ECO:0000313" key="3">
    <source>
        <dbReference type="Proteomes" id="UP000199662"/>
    </source>
</evidence>
<evidence type="ECO:0000256" key="1">
    <source>
        <dbReference type="SAM" id="MobiDB-lite"/>
    </source>
</evidence>